<dbReference type="Proteomes" id="UP000015105">
    <property type="component" value="Chromosome 4D"/>
</dbReference>
<sequence>MRDPSGLLEGFRGGGAVECADRTTAAQIAGRWRSRWRDPAGSGDRRQGDSNGLRRRCFFGLRAWMGLGGCGGEGTKKPRRKWWDEKKPWTQSYQLRH</sequence>
<reference evidence="2" key="5">
    <citation type="journal article" date="2021" name="G3 (Bethesda)">
        <title>Aegilops tauschii genome assembly Aet v5.0 features greater sequence contiguity and improved annotation.</title>
        <authorList>
            <person name="Wang L."/>
            <person name="Zhu T."/>
            <person name="Rodriguez J.C."/>
            <person name="Deal K.R."/>
            <person name="Dubcovsky J."/>
            <person name="McGuire P.E."/>
            <person name="Lux T."/>
            <person name="Spannagl M."/>
            <person name="Mayer K.F.X."/>
            <person name="Baldrich P."/>
            <person name="Meyers B.C."/>
            <person name="Huo N."/>
            <person name="Gu Y.Q."/>
            <person name="Zhou H."/>
            <person name="Devos K.M."/>
            <person name="Bennetzen J.L."/>
            <person name="Unver T."/>
            <person name="Budak H."/>
            <person name="Gulick P.J."/>
            <person name="Galiba G."/>
            <person name="Kalapos B."/>
            <person name="Nelson D.R."/>
            <person name="Li P."/>
            <person name="You F.M."/>
            <person name="Luo M.C."/>
            <person name="Dvorak J."/>
        </authorList>
    </citation>
    <scope>NUCLEOTIDE SEQUENCE [LARGE SCALE GENOMIC DNA]</scope>
    <source>
        <strain evidence="2">cv. AL8/78</strain>
    </source>
</reference>
<feature type="compositionally biased region" description="Basic and acidic residues" evidence="1">
    <location>
        <begin position="35"/>
        <end position="48"/>
    </location>
</feature>
<name>A0A453HWP9_AEGTS</name>
<accession>A0A453HWP9</accession>
<dbReference type="Gramene" id="AET4Gv20329400.2">
    <property type="protein sequence ID" value="AET4Gv20329400.2"/>
    <property type="gene ID" value="AET4Gv20329400"/>
</dbReference>
<feature type="region of interest" description="Disordered" evidence="1">
    <location>
        <begin position="30"/>
        <end position="52"/>
    </location>
</feature>
<dbReference type="EnsemblPlants" id="AET4Gv20329400.5">
    <property type="protein sequence ID" value="AET4Gv20329400.5"/>
    <property type="gene ID" value="AET4Gv20329400"/>
</dbReference>
<evidence type="ECO:0000313" key="2">
    <source>
        <dbReference type="EnsemblPlants" id="AET4Gv20329400.5"/>
    </source>
</evidence>
<dbReference type="EnsemblPlants" id="AET4Gv20329400.2">
    <property type="protein sequence ID" value="AET4Gv20329400.2"/>
    <property type="gene ID" value="AET4Gv20329400"/>
</dbReference>
<evidence type="ECO:0000313" key="3">
    <source>
        <dbReference type="Proteomes" id="UP000015105"/>
    </source>
</evidence>
<keyword evidence="3" id="KW-1185">Reference proteome</keyword>
<dbReference type="Gramene" id="AET4Gv20329400.5">
    <property type="protein sequence ID" value="AET4Gv20329400.5"/>
    <property type="gene ID" value="AET4Gv20329400"/>
</dbReference>
<dbReference type="AlphaFoldDB" id="A0A453HWP9"/>
<proteinExistence type="predicted"/>
<reference evidence="2" key="3">
    <citation type="journal article" date="2017" name="Nature">
        <title>Genome sequence of the progenitor of the wheat D genome Aegilops tauschii.</title>
        <authorList>
            <person name="Luo M.C."/>
            <person name="Gu Y.Q."/>
            <person name="Puiu D."/>
            <person name="Wang H."/>
            <person name="Twardziok S.O."/>
            <person name="Deal K.R."/>
            <person name="Huo N."/>
            <person name="Zhu T."/>
            <person name="Wang L."/>
            <person name="Wang Y."/>
            <person name="McGuire P.E."/>
            <person name="Liu S."/>
            <person name="Long H."/>
            <person name="Ramasamy R.K."/>
            <person name="Rodriguez J.C."/>
            <person name="Van S.L."/>
            <person name="Yuan L."/>
            <person name="Wang Z."/>
            <person name="Xia Z."/>
            <person name="Xiao L."/>
            <person name="Anderson O.D."/>
            <person name="Ouyang S."/>
            <person name="Liang Y."/>
            <person name="Zimin A.V."/>
            <person name="Pertea G."/>
            <person name="Qi P."/>
            <person name="Bennetzen J.L."/>
            <person name="Dai X."/>
            <person name="Dawson M.W."/>
            <person name="Muller H.G."/>
            <person name="Kugler K."/>
            <person name="Rivarola-Duarte L."/>
            <person name="Spannagl M."/>
            <person name="Mayer K.F.X."/>
            <person name="Lu F.H."/>
            <person name="Bevan M.W."/>
            <person name="Leroy P."/>
            <person name="Li P."/>
            <person name="You F.M."/>
            <person name="Sun Q."/>
            <person name="Liu Z."/>
            <person name="Lyons E."/>
            <person name="Wicker T."/>
            <person name="Salzberg S.L."/>
            <person name="Devos K.M."/>
            <person name="Dvorak J."/>
        </authorList>
    </citation>
    <scope>NUCLEOTIDE SEQUENCE [LARGE SCALE GENOMIC DNA]</scope>
    <source>
        <strain evidence="2">cv. AL8/78</strain>
    </source>
</reference>
<evidence type="ECO:0000256" key="1">
    <source>
        <dbReference type="SAM" id="MobiDB-lite"/>
    </source>
</evidence>
<reference evidence="2" key="4">
    <citation type="submission" date="2019-03" db="UniProtKB">
        <authorList>
            <consortium name="EnsemblPlants"/>
        </authorList>
    </citation>
    <scope>IDENTIFICATION</scope>
</reference>
<protein>
    <submittedName>
        <fullName evidence="2">Uncharacterized protein</fullName>
    </submittedName>
</protein>
<reference evidence="3" key="2">
    <citation type="journal article" date="2017" name="Nat. Plants">
        <title>The Aegilops tauschii genome reveals multiple impacts of transposons.</title>
        <authorList>
            <person name="Zhao G."/>
            <person name="Zou C."/>
            <person name="Li K."/>
            <person name="Wang K."/>
            <person name="Li T."/>
            <person name="Gao L."/>
            <person name="Zhang X."/>
            <person name="Wang H."/>
            <person name="Yang Z."/>
            <person name="Liu X."/>
            <person name="Jiang W."/>
            <person name="Mao L."/>
            <person name="Kong X."/>
            <person name="Jiao Y."/>
            <person name="Jia J."/>
        </authorList>
    </citation>
    <scope>NUCLEOTIDE SEQUENCE [LARGE SCALE GENOMIC DNA]</scope>
    <source>
        <strain evidence="3">cv. AL8/78</strain>
    </source>
</reference>
<reference evidence="3" key="1">
    <citation type="journal article" date="2014" name="Science">
        <title>Ancient hybridizations among the ancestral genomes of bread wheat.</title>
        <authorList>
            <consortium name="International Wheat Genome Sequencing Consortium,"/>
            <person name="Marcussen T."/>
            <person name="Sandve S.R."/>
            <person name="Heier L."/>
            <person name="Spannagl M."/>
            <person name="Pfeifer M."/>
            <person name="Jakobsen K.S."/>
            <person name="Wulff B.B."/>
            <person name="Steuernagel B."/>
            <person name="Mayer K.F."/>
            <person name="Olsen O.A."/>
        </authorList>
    </citation>
    <scope>NUCLEOTIDE SEQUENCE [LARGE SCALE GENOMIC DNA]</scope>
    <source>
        <strain evidence="3">cv. AL8/78</strain>
    </source>
</reference>
<organism evidence="2 3">
    <name type="scientific">Aegilops tauschii subsp. strangulata</name>
    <name type="common">Goatgrass</name>
    <dbReference type="NCBI Taxonomy" id="200361"/>
    <lineage>
        <taxon>Eukaryota</taxon>
        <taxon>Viridiplantae</taxon>
        <taxon>Streptophyta</taxon>
        <taxon>Embryophyta</taxon>
        <taxon>Tracheophyta</taxon>
        <taxon>Spermatophyta</taxon>
        <taxon>Magnoliopsida</taxon>
        <taxon>Liliopsida</taxon>
        <taxon>Poales</taxon>
        <taxon>Poaceae</taxon>
        <taxon>BOP clade</taxon>
        <taxon>Pooideae</taxon>
        <taxon>Triticodae</taxon>
        <taxon>Triticeae</taxon>
        <taxon>Triticinae</taxon>
        <taxon>Aegilops</taxon>
    </lineage>
</organism>